<dbReference type="InterPro" id="IPR024738">
    <property type="entry name" value="Hfi1/Tada1"/>
</dbReference>
<evidence type="ECO:0000313" key="2">
    <source>
        <dbReference type="EMBL" id="AES90672.2"/>
    </source>
</evidence>
<gene>
    <name evidence="4" type="primary">11407762</name>
    <name evidence="2" type="ordered locus">MTR_4g095490</name>
    <name evidence="3" type="ORF">MtrunA17_Chr4g0053891</name>
</gene>
<dbReference type="GO" id="GO:0000124">
    <property type="term" value="C:SAGA complex"/>
    <property type="evidence" value="ECO:0000318"/>
    <property type="project" value="GO_Central"/>
</dbReference>
<reference evidence="2 5" key="2">
    <citation type="journal article" date="2014" name="BMC Genomics">
        <title>An improved genome release (version Mt4.0) for the model legume Medicago truncatula.</title>
        <authorList>
            <person name="Tang H."/>
            <person name="Krishnakumar V."/>
            <person name="Bidwell S."/>
            <person name="Rosen B."/>
            <person name="Chan A."/>
            <person name="Zhou S."/>
            <person name="Gentzbittel L."/>
            <person name="Childs K.L."/>
            <person name="Yandell M."/>
            <person name="Gundlach H."/>
            <person name="Mayer K.F."/>
            <person name="Schwartz D.C."/>
            <person name="Town C.D."/>
        </authorList>
    </citation>
    <scope>GENOME REANNOTATION</scope>
    <source>
        <strain evidence="4 5">cv. Jemalong A17</strain>
    </source>
</reference>
<keyword evidence="5" id="KW-1185">Reference proteome</keyword>
<feature type="region of interest" description="Disordered" evidence="1">
    <location>
        <begin position="111"/>
        <end position="196"/>
    </location>
</feature>
<accession>A0A0C3X350</accession>
<dbReference type="HOGENOM" id="CLU_601846_0_0_1"/>
<reference evidence="2 5" key="1">
    <citation type="journal article" date="2011" name="Nature">
        <title>The Medicago genome provides insight into the evolution of rhizobial symbioses.</title>
        <authorList>
            <person name="Young N.D."/>
            <person name="Debelle F."/>
            <person name="Oldroyd G.E."/>
            <person name="Geurts R."/>
            <person name="Cannon S.B."/>
            <person name="Udvardi M.K."/>
            <person name="Benedito V.A."/>
            <person name="Mayer K.F."/>
            <person name="Gouzy J."/>
            <person name="Schoof H."/>
            <person name="Van de Peer Y."/>
            <person name="Proost S."/>
            <person name="Cook D.R."/>
            <person name="Meyers B.C."/>
            <person name="Spannagl M."/>
            <person name="Cheung F."/>
            <person name="De Mita S."/>
            <person name="Krishnakumar V."/>
            <person name="Gundlach H."/>
            <person name="Zhou S."/>
            <person name="Mudge J."/>
            <person name="Bharti A.K."/>
            <person name="Murray J.D."/>
            <person name="Naoumkina M.A."/>
            <person name="Rosen B."/>
            <person name="Silverstein K.A."/>
            <person name="Tang H."/>
            <person name="Rombauts S."/>
            <person name="Zhao P.X."/>
            <person name="Zhou P."/>
            <person name="Barbe V."/>
            <person name="Bardou P."/>
            <person name="Bechner M."/>
            <person name="Bellec A."/>
            <person name="Berger A."/>
            <person name="Berges H."/>
            <person name="Bidwell S."/>
            <person name="Bisseling T."/>
            <person name="Choisne N."/>
            <person name="Couloux A."/>
            <person name="Denny R."/>
            <person name="Deshpande S."/>
            <person name="Dai X."/>
            <person name="Doyle J.J."/>
            <person name="Dudez A.M."/>
            <person name="Farmer A.D."/>
            <person name="Fouteau S."/>
            <person name="Franken C."/>
            <person name="Gibelin C."/>
            <person name="Gish J."/>
            <person name="Goldstein S."/>
            <person name="Gonzalez A.J."/>
            <person name="Green P.J."/>
            <person name="Hallab A."/>
            <person name="Hartog M."/>
            <person name="Hua A."/>
            <person name="Humphray S.J."/>
            <person name="Jeong D.H."/>
            <person name="Jing Y."/>
            <person name="Jocker A."/>
            <person name="Kenton S.M."/>
            <person name="Kim D.J."/>
            <person name="Klee K."/>
            <person name="Lai H."/>
            <person name="Lang C."/>
            <person name="Lin S."/>
            <person name="Macmil S.L."/>
            <person name="Magdelenat G."/>
            <person name="Matthews L."/>
            <person name="McCorrison J."/>
            <person name="Monaghan E.L."/>
            <person name="Mun J.H."/>
            <person name="Najar F.Z."/>
            <person name="Nicholson C."/>
            <person name="Noirot C."/>
            <person name="O'Bleness M."/>
            <person name="Paule C.R."/>
            <person name="Poulain J."/>
            <person name="Prion F."/>
            <person name="Qin B."/>
            <person name="Qu C."/>
            <person name="Retzel E.F."/>
            <person name="Riddle C."/>
            <person name="Sallet E."/>
            <person name="Samain S."/>
            <person name="Samson N."/>
            <person name="Sanders I."/>
            <person name="Saurat O."/>
            <person name="Scarpelli C."/>
            <person name="Schiex T."/>
            <person name="Segurens B."/>
            <person name="Severin A.J."/>
            <person name="Sherrier D.J."/>
            <person name="Shi R."/>
            <person name="Sims S."/>
            <person name="Singer S.R."/>
            <person name="Sinharoy S."/>
            <person name="Sterck L."/>
            <person name="Viollet A."/>
            <person name="Wang B.B."/>
            <person name="Wang K."/>
            <person name="Wang M."/>
            <person name="Wang X."/>
            <person name="Warfsmann J."/>
            <person name="Weissenbach J."/>
            <person name="White D.D."/>
            <person name="White J.D."/>
            <person name="Wiley G.B."/>
            <person name="Wincker P."/>
            <person name="Xing Y."/>
            <person name="Yang L."/>
            <person name="Yao Z."/>
            <person name="Ying F."/>
            <person name="Zhai J."/>
            <person name="Zhou L."/>
            <person name="Zuber A."/>
            <person name="Denarie J."/>
            <person name="Dixon R.A."/>
            <person name="May G.D."/>
            <person name="Schwartz D.C."/>
            <person name="Rogers J."/>
            <person name="Quetier F."/>
            <person name="Town C.D."/>
            <person name="Roe B.A."/>
        </authorList>
    </citation>
    <scope>NUCLEOTIDE SEQUENCE [LARGE SCALE GENOMIC DNA]</scope>
    <source>
        <strain evidence="2">A17</strain>
        <strain evidence="4 5">cv. Jemalong A17</strain>
    </source>
</reference>
<dbReference type="STRING" id="3880.G7JCU7"/>
<dbReference type="EMBL" id="PSQE01000004">
    <property type="protein sequence ID" value="RHN63030.1"/>
    <property type="molecule type" value="Genomic_DNA"/>
</dbReference>
<dbReference type="OrthoDB" id="10264870at2759"/>
<accession>G7JCU7</accession>
<dbReference type="EMBL" id="CM001220">
    <property type="protein sequence ID" value="AES90672.2"/>
    <property type="molecule type" value="Genomic_DNA"/>
</dbReference>
<dbReference type="eggNOG" id="ENOG502QRE7">
    <property type="taxonomic scope" value="Eukaryota"/>
</dbReference>
<dbReference type="GO" id="GO:0003713">
    <property type="term" value="F:transcription coactivator activity"/>
    <property type="evidence" value="ECO:0000318"/>
    <property type="project" value="GO_Central"/>
</dbReference>
<dbReference type="KEGG" id="mtr:11407762"/>
<dbReference type="Gramene" id="rna25679">
    <property type="protein sequence ID" value="RHN63030.1"/>
    <property type="gene ID" value="gene25679"/>
</dbReference>
<dbReference type="PaxDb" id="3880-AES90672"/>
<reference evidence="4" key="3">
    <citation type="submission" date="2015-04" db="UniProtKB">
        <authorList>
            <consortium name="EnsemblPlants"/>
        </authorList>
    </citation>
    <scope>IDENTIFICATION</scope>
    <source>
        <strain evidence="4">cv. Jemalong A17</strain>
    </source>
</reference>
<dbReference type="Pfam" id="PF12767">
    <property type="entry name" value="SAGA-Tad1"/>
    <property type="match status" value="1"/>
</dbReference>
<reference evidence="3" key="4">
    <citation type="journal article" date="2018" name="Nat. Plants">
        <title>Whole-genome landscape of Medicago truncatula symbiotic genes.</title>
        <authorList>
            <person name="Pecrix Y."/>
            <person name="Gamas P."/>
            <person name="Carrere S."/>
        </authorList>
    </citation>
    <scope>NUCLEOTIDE SEQUENCE</scope>
    <source>
        <tissue evidence="3">Leaves</tissue>
    </source>
</reference>
<dbReference type="GO" id="GO:0006357">
    <property type="term" value="P:regulation of transcription by RNA polymerase II"/>
    <property type="evidence" value="ECO:0000318"/>
    <property type="project" value="GO_Central"/>
</dbReference>
<dbReference type="EnsemblPlants" id="AES90672">
    <property type="protein sequence ID" value="AES90672"/>
    <property type="gene ID" value="MTR_4g095490"/>
</dbReference>
<protein>
    <submittedName>
        <fullName evidence="3">Putative transcriptional coactivator Hfi1/Transcriptional adapter 1</fullName>
    </submittedName>
    <submittedName>
        <fullName evidence="2">Transcriptional regulator of RNA polII, SAGA, subunit</fullName>
    </submittedName>
</protein>
<dbReference type="Proteomes" id="UP000265566">
    <property type="component" value="Chromosome 4"/>
</dbReference>
<organism evidence="2 5">
    <name type="scientific">Medicago truncatula</name>
    <name type="common">Barrel medic</name>
    <name type="synonym">Medicago tribuloides</name>
    <dbReference type="NCBI Taxonomy" id="3880"/>
    <lineage>
        <taxon>Eukaryota</taxon>
        <taxon>Viridiplantae</taxon>
        <taxon>Streptophyta</taxon>
        <taxon>Embryophyta</taxon>
        <taxon>Tracheophyta</taxon>
        <taxon>Spermatophyta</taxon>
        <taxon>Magnoliopsida</taxon>
        <taxon>eudicotyledons</taxon>
        <taxon>Gunneridae</taxon>
        <taxon>Pentapetalae</taxon>
        <taxon>rosids</taxon>
        <taxon>fabids</taxon>
        <taxon>Fabales</taxon>
        <taxon>Fabaceae</taxon>
        <taxon>Papilionoideae</taxon>
        <taxon>50 kb inversion clade</taxon>
        <taxon>NPAAA clade</taxon>
        <taxon>Hologalegina</taxon>
        <taxon>IRL clade</taxon>
        <taxon>Trifolieae</taxon>
        <taxon>Medicago</taxon>
    </lineage>
</organism>
<sequence length="455" mass="50780">MPAARYFPPINTLEQKLQIQRRLGGVRSCKYFNLLSSFLSLKIAKTDFDRICIATIGRENITLHNHFLKSILKKASLPKTALPRQNSVQAPLNVKTPNGCNSLQPLCKNLPQSPRKCRTPNLRDRRFRGRPPLAPLRKNNNIGFENSTPKTQEPQIKSTPKIQEPQINSTPKIQELQSNSTPKIQEQPRVTDPQCAGNTLHASVECGKEVGRDSEMTIIKSPKIQERPRYTDPQCAGNTLHASVECGEVDRDSEMTIIESPKIQEQQRDTDPLSAGKRFPVSVEYGKEVDRDSERLAIIRSPIRAPLALPTYGNRAQRLAHNGLPSGIVTNTCESISYLPDTHSLMKRLEHNLETEGCNISADAANVLNKALDVYLKRLIKPCLDLAASKPVNKFSGHIQPGMNYLPQNRSVQQLIGSASASISDFRAAMELNPAILGEDWSLHFEKVCFRASEE</sequence>
<name>G7JCU7_MEDTR</name>
<evidence type="ECO:0000313" key="5">
    <source>
        <dbReference type="Proteomes" id="UP000002051"/>
    </source>
</evidence>
<proteinExistence type="predicted"/>
<evidence type="ECO:0000256" key="1">
    <source>
        <dbReference type="SAM" id="MobiDB-lite"/>
    </source>
</evidence>
<dbReference type="AlphaFoldDB" id="G7JCU7"/>
<dbReference type="PANTHER" id="PTHR21277">
    <property type="entry name" value="TRANSCRIPTIONAL ADAPTER 1"/>
    <property type="match status" value="1"/>
</dbReference>
<dbReference type="PANTHER" id="PTHR21277:SF29">
    <property type="entry name" value="TRANSCRIPTIONAL REGULATOR OF RNA POLII, SAGA, SUBUNIT"/>
    <property type="match status" value="1"/>
</dbReference>
<dbReference type="Proteomes" id="UP000002051">
    <property type="component" value="Chromosome 4"/>
</dbReference>
<feature type="compositionally biased region" description="Polar residues" evidence="1">
    <location>
        <begin position="138"/>
        <end position="184"/>
    </location>
</feature>
<evidence type="ECO:0000313" key="3">
    <source>
        <dbReference type="EMBL" id="RHN63030.1"/>
    </source>
</evidence>
<evidence type="ECO:0000313" key="4">
    <source>
        <dbReference type="EnsemblPlants" id="AES90672"/>
    </source>
</evidence>